<dbReference type="InterPro" id="IPR012341">
    <property type="entry name" value="6hp_glycosidase-like_sf"/>
</dbReference>
<dbReference type="InterPro" id="IPR008928">
    <property type="entry name" value="6-hairpin_glycosidase_sf"/>
</dbReference>
<dbReference type="PROSITE" id="PS51175">
    <property type="entry name" value="CBM6"/>
    <property type="match status" value="1"/>
</dbReference>
<sequence>MQEIFEACALSRTELISNYKSPTNSHQPPRIYFKFSLNGLDNEMAWGEDHIIHCRSTDGICVSPIIKFGERYIDDSHLSLDAVLAPHTTLKLRLDLREVLDAFRQKGFYTTYNGTKIYRQEFKGAFVAGSMPPLSWNFDRLGYQKDMQLHDADGDGIYDITLTLNPPDEPDVPLRRWELSRDISAYPQYKSDYVLLDALYNLSLEEMEKDVEPDNTFRTGLEWAGVWTRDVSYSAILAMALLRPDIAQNSLLHKVRNNRIIQDTGTGGAYPVSTDRQIWAVAAWEIFKVTGDQEWLRTAYAIIKQTLVDDEHNIYDSETGLVQGESSFLDWREQTYPEWMQPADIYESFCLSTNAVHYGANFVLAQMATLLGDNATAGKYAAIAAKIKTSINAYFWLPEKNYYGQYLYGRLFKILSPRADALGEALCVLFDIAEPEQQQLIIENTPVGAFGIPCISPQIPAIPPYHNNAVWPFVQAFWSLAVAKTGNQTALIHNSSAIYRSTALFLTNKENFVATDGDFAGTVINSDEMLWSLSGNLSLVYKVLFGLTFTTDKLILQPFVSEALKGSHQLTNFHYRQAILNIYLSGFGNKIKSISLDDQILDKPEIPASLTGLHDIRITLADETPEALKINLSCEAFSPATPQVTLQENLLSWQPVPNAVFYKIIKNGREVAKIGAEQLSILLQEAGEYQVIAVDKNNYESFASEPLTRLPTENIWLYEAEDFTEKADFGSTAYSGTGYVEISRNLNTQLCFNLNLPAAGKYALDFRYANGNGPINTNNKCALRTLKTKSHLLGTVVFPQRGDQHWSDWGFSNAIVTYLTAGEQQLCLSFDPANENMDGEINQALLDYLRIIKLLEDGV</sequence>
<dbReference type="EMBL" id="BJYS01000019">
    <property type="protein sequence ID" value="GEO05017.1"/>
    <property type="molecule type" value="Genomic_DNA"/>
</dbReference>
<keyword evidence="3" id="KW-1185">Reference proteome</keyword>
<dbReference type="GO" id="GO:0005975">
    <property type="term" value="P:carbohydrate metabolic process"/>
    <property type="evidence" value="ECO:0007669"/>
    <property type="project" value="InterPro"/>
</dbReference>
<dbReference type="SUPFAM" id="SSF49785">
    <property type="entry name" value="Galactose-binding domain-like"/>
    <property type="match status" value="1"/>
</dbReference>
<dbReference type="SUPFAM" id="SSF48208">
    <property type="entry name" value="Six-hairpin glycosidases"/>
    <property type="match status" value="1"/>
</dbReference>
<dbReference type="InterPro" id="IPR005084">
    <property type="entry name" value="CBM6"/>
</dbReference>
<feature type="domain" description="CBM6" evidence="1">
    <location>
        <begin position="716"/>
        <end position="852"/>
    </location>
</feature>
<protein>
    <recommendedName>
        <fullName evidence="1">CBM6 domain-containing protein</fullName>
    </recommendedName>
</protein>
<dbReference type="InterPro" id="IPR035396">
    <property type="entry name" value="Bac_rhamnosid6H"/>
</dbReference>
<name>A0A512AZR5_9BACT</name>
<dbReference type="GO" id="GO:0030246">
    <property type="term" value="F:carbohydrate binding"/>
    <property type="evidence" value="ECO:0007669"/>
    <property type="project" value="InterPro"/>
</dbReference>
<dbReference type="AlphaFoldDB" id="A0A512AZR5"/>
<comment type="caution">
    <text evidence="2">The sequence shown here is derived from an EMBL/GenBank/DDBJ whole genome shotgun (WGS) entry which is preliminary data.</text>
</comment>
<reference evidence="2 3" key="1">
    <citation type="submission" date="2019-07" db="EMBL/GenBank/DDBJ databases">
        <title>Whole genome shotgun sequence of Adhaeribacter aerolatus NBRC 106133.</title>
        <authorList>
            <person name="Hosoyama A."/>
            <person name="Uohara A."/>
            <person name="Ohji S."/>
            <person name="Ichikawa N."/>
        </authorList>
    </citation>
    <scope>NUCLEOTIDE SEQUENCE [LARGE SCALE GENOMIC DNA]</scope>
    <source>
        <strain evidence="2 3">NBRC 106133</strain>
    </source>
</reference>
<evidence type="ECO:0000313" key="3">
    <source>
        <dbReference type="Proteomes" id="UP000321532"/>
    </source>
</evidence>
<dbReference type="InterPro" id="IPR008979">
    <property type="entry name" value="Galactose-bd-like_sf"/>
</dbReference>
<dbReference type="Proteomes" id="UP000321532">
    <property type="component" value="Unassembled WGS sequence"/>
</dbReference>
<gene>
    <name evidence="2" type="ORF">AAE02nite_26810</name>
</gene>
<evidence type="ECO:0000313" key="2">
    <source>
        <dbReference type="EMBL" id="GEO05017.1"/>
    </source>
</evidence>
<organism evidence="2 3">
    <name type="scientific">Adhaeribacter aerolatus</name>
    <dbReference type="NCBI Taxonomy" id="670289"/>
    <lineage>
        <taxon>Bacteria</taxon>
        <taxon>Pseudomonadati</taxon>
        <taxon>Bacteroidota</taxon>
        <taxon>Cytophagia</taxon>
        <taxon>Cytophagales</taxon>
        <taxon>Hymenobacteraceae</taxon>
        <taxon>Adhaeribacter</taxon>
    </lineage>
</organism>
<dbReference type="Pfam" id="PF17389">
    <property type="entry name" value="Bac_rhamnosid6H"/>
    <property type="match status" value="1"/>
</dbReference>
<dbReference type="Gene3D" id="1.50.10.10">
    <property type="match status" value="1"/>
</dbReference>
<proteinExistence type="predicted"/>
<dbReference type="Gene3D" id="2.60.120.260">
    <property type="entry name" value="Galactose-binding domain-like"/>
    <property type="match status" value="1"/>
</dbReference>
<accession>A0A512AZR5</accession>
<evidence type="ECO:0000259" key="1">
    <source>
        <dbReference type="PROSITE" id="PS51175"/>
    </source>
</evidence>